<sequence length="130" mass="13924">MKSFAAQMADLADKTLAQIEAVTGAASQELLEIAQTPVAQGGRMPVDDGFLRGSLATGLNGTLGKPDVNSYELTIAGFELGDTIEAVWTAEYARARHYKPEDFGQGGGMWRDAAAAQWQDLINKHAARLK</sequence>
<comment type="caution">
    <text evidence="1">The sequence shown here is derived from an EMBL/GenBank/DDBJ whole genome shotgun (WGS) entry which is preliminary data.</text>
</comment>
<name>A0ABS8CQX7_9RHOB</name>
<dbReference type="RefSeq" id="WP_226937232.1">
    <property type="nucleotide sequence ID" value="NZ_JACDXX010000020.1"/>
</dbReference>
<reference evidence="1 2" key="1">
    <citation type="submission" date="2020-07" db="EMBL/GenBank/DDBJ databases">
        <title>Pseudogemmobacter sp. nov., isolated from poultry manure in Taiwan.</title>
        <authorList>
            <person name="Lin S.-Y."/>
            <person name="Tang Y.-S."/>
            <person name="Young C.-C."/>
        </authorList>
    </citation>
    <scope>NUCLEOTIDE SEQUENCE [LARGE SCALE GENOMIC DNA]</scope>
    <source>
        <strain evidence="1 2">CC-YST710</strain>
    </source>
</reference>
<organism evidence="1 2">
    <name type="scientific">Pseudogemmobacter faecipullorum</name>
    <dbReference type="NCBI Taxonomy" id="2755041"/>
    <lineage>
        <taxon>Bacteria</taxon>
        <taxon>Pseudomonadati</taxon>
        <taxon>Pseudomonadota</taxon>
        <taxon>Alphaproteobacteria</taxon>
        <taxon>Rhodobacterales</taxon>
        <taxon>Paracoccaceae</taxon>
        <taxon>Pseudogemmobacter</taxon>
    </lineage>
</organism>
<gene>
    <name evidence="1" type="ORF">H0485_17445</name>
</gene>
<dbReference type="Proteomes" id="UP001198571">
    <property type="component" value="Unassembled WGS sequence"/>
</dbReference>
<accession>A0ABS8CQX7</accession>
<protein>
    <submittedName>
        <fullName evidence="1">HK97 gp10 family phage protein</fullName>
    </submittedName>
</protein>
<dbReference type="EMBL" id="JACDXX010000020">
    <property type="protein sequence ID" value="MCB5411781.1"/>
    <property type="molecule type" value="Genomic_DNA"/>
</dbReference>
<keyword evidence="2" id="KW-1185">Reference proteome</keyword>
<evidence type="ECO:0000313" key="1">
    <source>
        <dbReference type="EMBL" id="MCB5411781.1"/>
    </source>
</evidence>
<proteinExistence type="predicted"/>
<evidence type="ECO:0000313" key="2">
    <source>
        <dbReference type="Proteomes" id="UP001198571"/>
    </source>
</evidence>